<evidence type="ECO:0000313" key="3">
    <source>
        <dbReference type="EMBL" id="SKC77854.1"/>
    </source>
</evidence>
<sequence length="178" mass="20139">MKLKLLFLLVIIPATGTHACQCPSRGIVYEADCAFDIVVARVVAEKEDPITCGEFYLDHSFMIQIEFSYKGNLKGTQKIFAGQGGGPCGAILWTGVDYLLVVQKYGDHHLYATMCNDNTYLHSADDHVKFLNQYYNKDYHITDRLYFIAIMLLCLAVASCACIVVFSYYKQTRDSQYI</sequence>
<dbReference type="RefSeq" id="WP_079688153.1">
    <property type="nucleotide sequence ID" value="NZ_FUZU01000002.1"/>
</dbReference>
<proteinExistence type="predicted"/>
<evidence type="ECO:0008006" key="5">
    <source>
        <dbReference type="Google" id="ProtNLM"/>
    </source>
</evidence>
<accession>A0A1T5LPK9</accession>
<keyword evidence="4" id="KW-1185">Reference proteome</keyword>
<dbReference type="OrthoDB" id="982376at2"/>
<keyword evidence="1" id="KW-0812">Transmembrane</keyword>
<feature type="chain" id="PRO_5013115158" description="Tissue inhibitor of metalloproteinase" evidence="2">
    <location>
        <begin position="20"/>
        <end position="178"/>
    </location>
</feature>
<organism evidence="3 4">
    <name type="scientific">Ohtaekwangia koreensis</name>
    <dbReference type="NCBI Taxonomy" id="688867"/>
    <lineage>
        <taxon>Bacteria</taxon>
        <taxon>Pseudomonadati</taxon>
        <taxon>Bacteroidota</taxon>
        <taxon>Cytophagia</taxon>
        <taxon>Cytophagales</taxon>
        <taxon>Fulvivirgaceae</taxon>
        <taxon>Ohtaekwangia</taxon>
    </lineage>
</organism>
<reference evidence="3 4" key="1">
    <citation type="submission" date="2017-02" db="EMBL/GenBank/DDBJ databases">
        <authorList>
            <person name="Peterson S.W."/>
        </authorList>
    </citation>
    <scope>NUCLEOTIDE SEQUENCE [LARGE SCALE GENOMIC DNA]</scope>
    <source>
        <strain evidence="3 4">DSM 25262</strain>
    </source>
</reference>
<keyword evidence="1" id="KW-0472">Membrane</keyword>
<name>A0A1T5LPK9_9BACT</name>
<dbReference type="SUPFAM" id="SSF50242">
    <property type="entry name" value="TIMP-like"/>
    <property type="match status" value="1"/>
</dbReference>
<evidence type="ECO:0000256" key="1">
    <source>
        <dbReference type="SAM" id="Phobius"/>
    </source>
</evidence>
<evidence type="ECO:0000256" key="2">
    <source>
        <dbReference type="SAM" id="SignalP"/>
    </source>
</evidence>
<dbReference type="AlphaFoldDB" id="A0A1T5LPK9"/>
<dbReference type="Proteomes" id="UP000190961">
    <property type="component" value="Unassembled WGS sequence"/>
</dbReference>
<feature type="signal peptide" evidence="2">
    <location>
        <begin position="1"/>
        <end position="19"/>
    </location>
</feature>
<keyword evidence="2" id="KW-0732">Signal</keyword>
<dbReference type="Gene3D" id="2.40.50.120">
    <property type="match status" value="1"/>
</dbReference>
<keyword evidence="1" id="KW-1133">Transmembrane helix</keyword>
<dbReference type="EMBL" id="FUZU01000002">
    <property type="protein sequence ID" value="SKC77854.1"/>
    <property type="molecule type" value="Genomic_DNA"/>
</dbReference>
<dbReference type="InterPro" id="IPR008993">
    <property type="entry name" value="TIMP-like_OB-fold"/>
</dbReference>
<feature type="transmembrane region" description="Helical" evidence="1">
    <location>
        <begin position="145"/>
        <end position="169"/>
    </location>
</feature>
<protein>
    <recommendedName>
        <fullName evidence="5">Tissue inhibitor of metalloproteinase</fullName>
    </recommendedName>
</protein>
<gene>
    <name evidence="3" type="ORF">SAMN05660236_3645</name>
</gene>
<evidence type="ECO:0000313" key="4">
    <source>
        <dbReference type="Proteomes" id="UP000190961"/>
    </source>
</evidence>